<dbReference type="InterPro" id="IPR036390">
    <property type="entry name" value="WH_DNA-bd_sf"/>
</dbReference>
<keyword evidence="2" id="KW-0238">DNA-binding</keyword>
<gene>
    <name evidence="5" type="ORF">MUS1_01820</name>
</gene>
<name>X7E9Y3_9GAMM</name>
<sequence>MIQQYEKIARPRRLPDEIAEKLAGDINSGVLKPGGKLPTEHDLSLAFGVARTVVREAIAQLKYEGLIQSKQGVGAFISDPNQKSVFRIGSSCFKKRKELAMVLQLQTSNLAAAAALAATNRTHNDLQLMAELHDKIIKSPIPSSYELAEDILDRSRSFYLSIAKASGNIHFLDIIRMINSRLNEHLRSVAVKNIMATDITLIHNELTCIHENIIHSNQEGSRLATRDHFEKSTERLLARADEKDV</sequence>
<evidence type="ECO:0000313" key="6">
    <source>
        <dbReference type="Proteomes" id="UP000054058"/>
    </source>
</evidence>
<dbReference type="PRINTS" id="PR00035">
    <property type="entry name" value="HTHGNTR"/>
</dbReference>
<dbReference type="SUPFAM" id="SSF48008">
    <property type="entry name" value="GntR ligand-binding domain-like"/>
    <property type="match status" value="1"/>
</dbReference>
<dbReference type="InterPro" id="IPR036388">
    <property type="entry name" value="WH-like_DNA-bd_sf"/>
</dbReference>
<proteinExistence type="predicted"/>
<dbReference type="AlphaFoldDB" id="X7E9Y3"/>
<dbReference type="STRING" id="1122207.MUS1_01820"/>
<reference evidence="5 6" key="1">
    <citation type="submission" date="2014-01" db="EMBL/GenBank/DDBJ databases">
        <title>Marinomonas ushuaiensis DSM 15871 Genome Sequencing.</title>
        <authorList>
            <person name="Lai Q."/>
            <person name="Shao Z.S."/>
        </authorList>
    </citation>
    <scope>NUCLEOTIDE SEQUENCE [LARGE SCALE GENOMIC DNA]</scope>
    <source>
        <strain evidence="5 6">DSM 15871</strain>
    </source>
</reference>
<accession>X7E9Y3</accession>
<dbReference type="SUPFAM" id="SSF46785">
    <property type="entry name" value="Winged helix' DNA-binding domain"/>
    <property type="match status" value="1"/>
</dbReference>
<dbReference type="GO" id="GO:0003700">
    <property type="term" value="F:DNA-binding transcription factor activity"/>
    <property type="evidence" value="ECO:0007669"/>
    <property type="project" value="InterPro"/>
</dbReference>
<feature type="domain" description="HTH gntR-type" evidence="4">
    <location>
        <begin position="12"/>
        <end position="80"/>
    </location>
</feature>
<protein>
    <recommendedName>
        <fullName evidence="4">HTH gntR-type domain-containing protein</fullName>
    </recommendedName>
</protein>
<organism evidence="5 6">
    <name type="scientific">Marinomonas ushuaiensis DSM 15871</name>
    <dbReference type="NCBI Taxonomy" id="1122207"/>
    <lineage>
        <taxon>Bacteria</taxon>
        <taxon>Pseudomonadati</taxon>
        <taxon>Pseudomonadota</taxon>
        <taxon>Gammaproteobacteria</taxon>
        <taxon>Oceanospirillales</taxon>
        <taxon>Oceanospirillaceae</taxon>
        <taxon>Marinomonas</taxon>
    </lineage>
</organism>
<dbReference type="InterPro" id="IPR000524">
    <property type="entry name" value="Tscrpt_reg_HTH_GntR"/>
</dbReference>
<dbReference type="PROSITE" id="PS50949">
    <property type="entry name" value="HTH_GNTR"/>
    <property type="match status" value="1"/>
</dbReference>
<dbReference type="Proteomes" id="UP000054058">
    <property type="component" value="Unassembled WGS sequence"/>
</dbReference>
<dbReference type="Gene3D" id="1.10.10.10">
    <property type="entry name" value="Winged helix-like DNA-binding domain superfamily/Winged helix DNA-binding domain"/>
    <property type="match status" value="1"/>
</dbReference>
<keyword evidence="3" id="KW-0804">Transcription</keyword>
<dbReference type="PANTHER" id="PTHR43537">
    <property type="entry name" value="TRANSCRIPTIONAL REGULATOR, GNTR FAMILY"/>
    <property type="match status" value="1"/>
</dbReference>
<dbReference type="RefSeq" id="WP_036158247.1">
    <property type="nucleotide sequence ID" value="NZ_JAMB01000001.1"/>
</dbReference>
<dbReference type="PATRIC" id="fig|1122207.3.peg.377"/>
<dbReference type="Pfam" id="PF07729">
    <property type="entry name" value="FCD"/>
    <property type="match status" value="1"/>
</dbReference>
<dbReference type="OrthoDB" id="1040417at2"/>
<keyword evidence="6" id="KW-1185">Reference proteome</keyword>
<dbReference type="PANTHER" id="PTHR43537:SF5">
    <property type="entry name" value="UXU OPERON TRANSCRIPTIONAL REGULATOR"/>
    <property type="match status" value="1"/>
</dbReference>
<dbReference type="eggNOG" id="COG2186">
    <property type="taxonomic scope" value="Bacteria"/>
</dbReference>
<dbReference type="CDD" id="cd07377">
    <property type="entry name" value="WHTH_GntR"/>
    <property type="match status" value="1"/>
</dbReference>
<dbReference type="Gene3D" id="1.20.120.530">
    <property type="entry name" value="GntR ligand-binding domain-like"/>
    <property type="match status" value="1"/>
</dbReference>
<evidence type="ECO:0000256" key="3">
    <source>
        <dbReference type="ARBA" id="ARBA00023163"/>
    </source>
</evidence>
<dbReference type="SMART" id="SM00345">
    <property type="entry name" value="HTH_GNTR"/>
    <property type="match status" value="1"/>
</dbReference>
<evidence type="ECO:0000256" key="1">
    <source>
        <dbReference type="ARBA" id="ARBA00023015"/>
    </source>
</evidence>
<keyword evidence="1" id="KW-0805">Transcription regulation</keyword>
<evidence type="ECO:0000256" key="2">
    <source>
        <dbReference type="ARBA" id="ARBA00023125"/>
    </source>
</evidence>
<dbReference type="InterPro" id="IPR008920">
    <property type="entry name" value="TF_FadR/GntR_C"/>
</dbReference>
<evidence type="ECO:0000259" key="4">
    <source>
        <dbReference type="PROSITE" id="PS50949"/>
    </source>
</evidence>
<dbReference type="InterPro" id="IPR011711">
    <property type="entry name" value="GntR_C"/>
</dbReference>
<dbReference type="EMBL" id="JAMB01000001">
    <property type="protein sequence ID" value="ETX12685.1"/>
    <property type="molecule type" value="Genomic_DNA"/>
</dbReference>
<dbReference type="GO" id="GO:0003677">
    <property type="term" value="F:DNA binding"/>
    <property type="evidence" value="ECO:0007669"/>
    <property type="project" value="UniProtKB-KW"/>
</dbReference>
<comment type="caution">
    <text evidence="5">The sequence shown here is derived from an EMBL/GenBank/DDBJ whole genome shotgun (WGS) entry which is preliminary data.</text>
</comment>
<evidence type="ECO:0000313" key="5">
    <source>
        <dbReference type="EMBL" id="ETX12685.1"/>
    </source>
</evidence>
<dbReference type="Pfam" id="PF00392">
    <property type="entry name" value="GntR"/>
    <property type="match status" value="1"/>
</dbReference>